<dbReference type="AlphaFoldDB" id="A0A0A7RZ13"/>
<dbReference type="GO" id="GO:0004252">
    <property type="term" value="F:serine-type endopeptidase activity"/>
    <property type="evidence" value="ECO:0007669"/>
    <property type="project" value="UniProtKB-UniRule"/>
</dbReference>
<dbReference type="OrthoDB" id="9758568at2"/>
<dbReference type="PANTHER" id="PTHR10046">
    <property type="entry name" value="ATP DEPENDENT LON PROTEASE FAMILY MEMBER"/>
    <property type="match status" value="1"/>
</dbReference>
<feature type="active site" evidence="2">
    <location>
        <position position="478"/>
    </location>
</feature>
<sequence length="577" mass="64920">MTTSSLPWQAVTPDVEKITQILQEHHLEADFLTLQPRLKSTLSLLCPEIRQSYHPRFMLLKAPDSPLIYSLLQHNIRKQIPANYGGYAYYISDNQISLTSAKNQQDNFATSDNCLFSTYVDSEALFGCVRQPEGQRLKLQPGLVHKVNGGVLILSLRSLLEQLDLWHKLKQMVIWQEFTWLSTDDTNPLPFMIPSMPLDLRVILVGDRLSMAELQDLEPEFYDSALYTEFENDVNIYADDNLIKWAGYVKSVAQFQKLPEIDASAYAELVKIGIKHTEDQHYLPLIPDWINTQLVNAAQVDNRRINSETIKTATKRKNWQEDSLIVRLREAILNKQILINTHDQIIGQINGLSVIEYPGHPKAIGEPTRLSCLIHNGDGEINDIERKNDLAGNIHSKGMMIMQSFITSEFALSHPLPFSASLVFEQSYNEVDGDSASLAGLSVIISALSGQPINQQIAVTGSVDQFGHVQAIGGVNQKIEGFFAICQHQGLTGQQGVIIPASNQNHLCLNDEVVMAIKNNQFHIWAVENVADALLLLTGIPYNDNSVISLHKIIKARIQAIINGDKRSARWFNKWRK</sequence>
<evidence type="ECO:0000256" key="2">
    <source>
        <dbReference type="PROSITE-ProRule" id="PRU01122"/>
    </source>
</evidence>
<dbReference type="GO" id="GO:0006508">
    <property type="term" value="P:proteolysis"/>
    <property type="evidence" value="ECO:0007669"/>
    <property type="project" value="UniProtKB-KW"/>
</dbReference>
<keyword evidence="1 2" id="KW-0645">Protease</keyword>
<dbReference type="SUPFAM" id="SSF54211">
    <property type="entry name" value="Ribosomal protein S5 domain 2-like"/>
    <property type="match status" value="1"/>
</dbReference>
<feature type="active site" evidence="2">
    <location>
        <position position="435"/>
    </location>
</feature>
<dbReference type="Gene3D" id="3.40.50.300">
    <property type="entry name" value="P-loop containing nucleotide triphosphate hydrolases"/>
    <property type="match status" value="1"/>
</dbReference>
<dbReference type="Proteomes" id="UP000030901">
    <property type="component" value="Chromosome"/>
</dbReference>
<feature type="domain" description="Lon proteolytic" evidence="3">
    <location>
        <begin position="343"/>
        <end position="540"/>
    </location>
</feature>
<dbReference type="EMBL" id="CP009056">
    <property type="protein sequence ID" value="AJA44565.1"/>
    <property type="molecule type" value="Genomic_DNA"/>
</dbReference>
<dbReference type="Pfam" id="PF05362">
    <property type="entry name" value="Lon_C"/>
    <property type="match status" value="1"/>
</dbReference>
<dbReference type="GO" id="GO:0005524">
    <property type="term" value="F:ATP binding"/>
    <property type="evidence" value="ECO:0007669"/>
    <property type="project" value="InterPro"/>
</dbReference>
<dbReference type="PRINTS" id="PR00830">
    <property type="entry name" value="ENDOLAPTASE"/>
</dbReference>
<dbReference type="STRING" id="1267021.FPB0191_00736"/>
<evidence type="ECO:0000313" key="4">
    <source>
        <dbReference type="EMBL" id="AJA44565.1"/>
    </source>
</evidence>
<dbReference type="GO" id="GO:0004176">
    <property type="term" value="F:ATP-dependent peptidase activity"/>
    <property type="evidence" value="ECO:0007669"/>
    <property type="project" value="UniProtKB-UniRule"/>
</dbReference>
<gene>
    <name evidence="4" type="ORF">FPB0191_00736</name>
</gene>
<dbReference type="PROSITE" id="PS51786">
    <property type="entry name" value="LON_PROTEOLYTIC"/>
    <property type="match status" value="1"/>
</dbReference>
<dbReference type="InterPro" id="IPR008269">
    <property type="entry name" value="Lon_proteolytic"/>
</dbReference>
<accession>A0A0A7RZ13</accession>
<organism evidence="4 5">
    <name type="scientific">Frischella perrara</name>
    <dbReference type="NCBI Taxonomy" id="1267021"/>
    <lineage>
        <taxon>Bacteria</taxon>
        <taxon>Pseudomonadati</taxon>
        <taxon>Pseudomonadota</taxon>
        <taxon>Gammaproteobacteria</taxon>
        <taxon>Orbales</taxon>
        <taxon>Orbaceae</taxon>
        <taxon>Frischella</taxon>
    </lineage>
</organism>
<dbReference type="KEGG" id="fpp:FPB0191_00736"/>
<comment type="catalytic activity">
    <reaction evidence="2">
        <text>Hydrolysis of proteins in presence of ATP.</text>
        <dbReference type="EC" id="3.4.21.53"/>
    </reaction>
</comment>
<comment type="similarity">
    <text evidence="2">Belongs to the peptidase S16 family.</text>
</comment>
<keyword evidence="2 4" id="KW-0378">Hydrolase</keyword>
<dbReference type="HOGENOM" id="CLU_014785_2_0_6"/>
<dbReference type="Gene3D" id="3.30.230.10">
    <property type="match status" value="1"/>
</dbReference>
<proteinExistence type="inferred from homology"/>
<dbReference type="InterPro" id="IPR014721">
    <property type="entry name" value="Ribsml_uS5_D2-typ_fold_subgr"/>
</dbReference>
<evidence type="ECO:0000259" key="3">
    <source>
        <dbReference type="PROSITE" id="PS51786"/>
    </source>
</evidence>
<dbReference type="RefSeq" id="WP_039104103.1">
    <property type="nucleotide sequence ID" value="NZ_CP009056.1"/>
</dbReference>
<dbReference type="EC" id="3.4.21.53" evidence="2"/>
<dbReference type="GO" id="GO:0030163">
    <property type="term" value="P:protein catabolic process"/>
    <property type="evidence" value="ECO:0007669"/>
    <property type="project" value="InterPro"/>
</dbReference>
<reference evidence="4 5" key="1">
    <citation type="journal article" date="2014" name="Appl. Environ. Microbiol.">
        <title>Gut symbionts from distinct hosts exhibit genotoxic activity via divergent colibactin biosynthetic pathways.</title>
        <authorList>
            <person name="Engel P."/>
            <person name="Vizcaino M.I."/>
            <person name="Crawford J.M."/>
        </authorList>
    </citation>
    <scope>NUCLEOTIDE SEQUENCE [LARGE SCALE GENOMIC DNA]</scope>
    <source>
        <strain evidence="4 5">PEB0191</strain>
    </source>
</reference>
<protein>
    <recommendedName>
        <fullName evidence="2">endopeptidase La</fullName>
        <ecNumber evidence="2">3.4.21.53</ecNumber>
    </recommendedName>
</protein>
<keyword evidence="5" id="KW-1185">Reference proteome</keyword>
<keyword evidence="2" id="KW-0720">Serine protease</keyword>
<evidence type="ECO:0000313" key="5">
    <source>
        <dbReference type="Proteomes" id="UP000030901"/>
    </source>
</evidence>
<name>A0A0A7RZ13_FRIPE</name>
<dbReference type="Pfam" id="PF13654">
    <property type="entry name" value="AAA_32"/>
    <property type="match status" value="1"/>
</dbReference>
<evidence type="ECO:0000256" key="1">
    <source>
        <dbReference type="ARBA" id="ARBA00022670"/>
    </source>
</evidence>
<dbReference type="InterPro" id="IPR027065">
    <property type="entry name" value="Lon_Prtase"/>
</dbReference>
<dbReference type="InterPro" id="IPR041699">
    <property type="entry name" value="AAA_32"/>
</dbReference>
<dbReference type="InterPro" id="IPR020568">
    <property type="entry name" value="Ribosomal_Su5_D2-typ_SF"/>
</dbReference>
<dbReference type="InterPro" id="IPR027417">
    <property type="entry name" value="P-loop_NTPase"/>
</dbReference>